<name>A0A438C4Y6_VITVI</name>
<proteinExistence type="predicted"/>
<evidence type="ECO:0000313" key="2">
    <source>
        <dbReference type="Proteomes" id="UP000288805"/>
    </source>
</evidence>
<protein>
    <submittedName>
        <fullName evidence="1">Uncharacterized protein</fullName>
    </submittedName>
</protein>
<reference evidence="1 2" key="1">
    <citation type="journal article" date="2018" name="PLoS Genet.">
        <title>Population sequencing reveals clonal diversity and ancestral inbreeding in the grapevine cultivar Chardonnay.</title>
        <authorList>
            <person name="Roach M.J."/>
            <person name="Johnson D.L."/>
            <person name="Bohlmann J."/>
            <person name="van Vuuren H.J."/>
            <person name="Jones S.J."/>
            <person name="Pretorius I.S."/>
            <person name="Schmidt S.A."/>
            <person name="Borneman A.R."/>
        </authorList>
    </citation>
    <scope>NUCLEOTIDE SEQUENCE [LARGE SCALE GENOMIC DNA]</scope>
    <source>
        <strain evidence="2">cv. Chardonnay</strain>
        <tissue evidence="1">Leaf</tissue>
    </source>
</reference>
<accession>A0A438C4Y6</accession>
<gene>
    <name evidence="1" type="ORF">CK203_114913</name>
</gene>
<sequence>MGRNANEGTPITEISEVCSVPMKRLKKSFIHRFGLFLGMQEKGGGQLGTGTYFPYHGLPLWLKIFYTSLMAKLPFSVILDRSLYHQEQAGMNAAAFPLIDPLDVFYLLNPSGIEIQKLENRAATLLMGCNSGSLSPNGKYTPQGIHLPIYQLCRWVAELKSMSIIGSKGDAKKKIPMKNKISAANLGTVNRDANHDSKLFVKQNDSGIYLPPTLDPLLHGLHGHLWAM</sequence>
<comment type="caution">
    <text evidence="1">The sequence shown here is derived from an EMBL/GenBank/DDBJ whole genome shotgun (WGS) entry which is preliminary data.</text>
</comment>
<dbReference type="Proteomes" id="UP000288805">
    <property type="component" value="Unassembled WGS sequence"/>
</dbReference>
<evidence type="ECO:0000313" key="1">
    <source>
        <dbReference type="EMBL" id="RVW18258.1"/>
    </source>
</evidence>
<dbReference type="EMBL" id="QGNW01002540">
    <property type="protein sequence ID" value="RVW18258.1"/>
    <property type="molecule type" value="Genomic_DNA"/>
</dbReference>
<organism evidence="1 2">
    <name type="scientific">Vitis vinifera</name>
    <name type="common">Grape</name>
    <dbReference type="NCBI Taxonomy" id="29760"/>
    <lineage>
        <taxon>Eukaryota</taxon>
        <taxon>Viridiplantae</taxon>
        <taxon>Streptophyta</taxon>
        <taxon>Embryophyta</taxon>
        <taxon>Tracheophyta</taxon>
        <taxon>Spermatophyta</taxon>
        <taxon>Magnoliopsida</taxon>
        <taxon>eudicotyledons</taxon>
        <taxon>Gunneridae</taxon>
        <taxon>Pentapetalae</taxon>
        <taxon>rosids</taxon>
        <taxon>Vitales</taxon>
        <taxon>Vitaceae</taxon>
        <taxon>Viteae</taxon>
        <taxon>Vitis</taxon>
    </lineage>
</organism>
<dbReference type="AlphaFoldDB" id="A0A438C4Y6"/>